<dbReference type="AlphaFoldDB" id="A0A164QLP3"/>
<protein>
    <submittedName>
        <fullName evidence="1">Uncharacterized protein</fullName>
    </submittedName>
</protein>
<dbReference type="Proteomes" id="UP000076722">
    <property type="component" value="Unassembled WGS sequence"/>
</dbReference>
<reference evidence="1 2" key="1">
    <citation type="journal article" date="2016" name="Mol. Biol. Evol.">
        <title>Comparative Genomics of Early-Diverging Mushroom-Forming Fungi Provides Insights into the Origins of Lignocellulose Decay Capabilities.</title>
        <authorList>
            <person name="Nagy L.G."/>
            <person name="Riley R."/>
            <person name="Tritt A."/>
            <person name="Adam C."/>
            <person name="Daum C."/>
            <person name="Floudas D."/>
            <person name="Sun H."/>
            <person name="Yadav J.S."/>
            <person name="Pangilinan J."/>
            <person name="Larsson K.H."/>
            <person name="Matsuura K."/>
            <person name="Barry K."/>
            <person name="Labutti K."/>
            <person name="Kuo R."/>
            <person name="Ohm R.A."/>
            <person name="Bhattacharya S.S."/>
            <person name="Shirouzu T."/>
            <person name="Yoshinaga Y."/>
            <person name="Martin F.M."/>
            <person name="Grigoriev I.V."/>
            <person name="Hibbett D.S."/>
        </authorList>
    </citation>
    <scope>NUCLEOTIDE SEQUENCE [LARGE SCALE GENOMIC DNA]</scope>
    <source>
        <strain evidence="1 2">HHB9708</strain>
    </source>
</reference>
<sequence>MSNPTSLSALSFILNNSAPILQSSHYLTCTRSQIPDPCPNCTSTSRLLLRRCRPVNRPDNNPPMSRLKLHARIHGESAFLETCSIVGPSDDRLRDLQDPRPPSHVGSLDCLKLTDVLTYFILTYRPL</sequence>
<proteinExistence type="predicted"/>
<name>A0A164QLP3_9AGAM</name>
<organism evidence="1 2">
    <name type="scientific">Sistotremastrum niveocremeum HHB9708</name>
    <dbReference type="NCBI Taxonomy" id="1314777"/>
    <lineage>
        <taxon>Eukaryota</taxon>
        <taxon>Fungi</taxon>
        <taxon>Dikarya</taxon>
        <taxon>Basidiomycota</taxon>
        <taxon>Agaricomycotina</taxon>
        <taxon>Agaricomycetes</taxon>
        <taxon>Sistotremastrales</taxon>
        <taxon>Sistotremastraceae</taxon>
        <taxon>Sertulicium</taxon>
        <taxon>Sertulicium niveocremeum</taxon>
    </lineage>
</organism>
<accession>A0A164QLP3</accession>
<evidence type="ECO:0000313" key="1">
    <source>
        <dbReference type="EMBL" id="KZS89774.1"/>
    </source>
</evidence>
<gene>
    <name evidence="1" type="ORF">SISNIDRAFT_221201</name>
</gene>
<keyword evidence="2" id="KW-1185">Reference proteome</keyword>
<evidence type="ECO:0000313" key="2">
    <source>
        <dbReference type="Proteomes" id="UP000076722"/>
    </source>
</evidence>
<dbReference type="EMBL" id="KV419425">
    <property type="protein sequence ID" value="KZS89774.1"/>
    <property type="molecule type" value="Genomic_DNA"/>
</dbReference>